<feature type="signal peptide" evidence="1">
    <location>
        <begin position="1"/>
        <end position="26"/>
    </location>
</feature>
<dbReference type="EMBL" id="FOXO01000012">
    <property type="protein sequence ID" value="SFP93358.1"/>
    <property type="molecule type" value="Genomic_DNA"/>
</dbReference>
<protein>
    <submittedName>
        <fullName evidence="2">Uncharacterized protein</fullName>
    </submittedName>
</protein>
<organism evidence="2 3">
    <name type="scientific">Butyrivibrio proteoclasticus</name>
    <dbReference type="NCBI Taxonomy" id="43305"/>
    <lineage>
        <taxon>Bacteria</taxon>
        <taxon>Bacillati</taxon>
        <taxon>Bacillota</taxon>
        <taxon>Clostridia</taxon>
        <taxon>Lachnospirales</taxon>
        <taxon>Lachnospiraceae</taxon>
        <taxon>Butyrivibrio</taxon>
    </lineage>
</organism>
<name>A0A1I5UDS2_9FIRM</name>
<sequence length="212" mass="22825">MKKIRVSLAIMLVATMLIGVYTTAFASGSVDGIVVGKEYSATFDDGNMYLLVEVTNTNSVDTAVSMDAISIDASGKVMETNAEDDVFILAPGEIYMLVGVFPNSASATNYDYDLFVNRKLGEYGVKAAGSSLDAKAYDAGNGNVEVYVTNTSSETVSGSAVVVYYYKNEIVDFAESYLGNTGDYLKAGEKTTAYFHTNQVYDSFSYYIAGMK</sequence>
<evidence type="ECO:0000313" key="2">
    <source>
        <dbReference type="EMBL" id="SFP93358.1"/>
    </source>
</evidence>
<dbReference type="AlphaFoldDB" id="A0A1I5UDS2"/>
<dbReference type="RefSeq" id="WP_074887675.1">
    <property type="nucleotide sequence ID" value="NZ_FOXO01000012.1"/>
</dbReference>
<evidence type="ECO:0000313" key="3">
    <source>
        <dbReference type="Proteomes" id="UP000182624"/>
    </source>
</evidence>
<dbReference type="OrthoDB" id="9890466at2"/>
<keyword evidence="1" id="KW-0732">Signal</keyword>
<dbReference type="Proteomes" id="UP000182624">
    <property type="component" value="Unassembled WGS sequence"/>
</dbReference>
<accession>A0A1I5UDS2</accession>
<evidence type="ECO:0000256" key="1">
    <source>
        <dbReference type="SAM" id="SignalP"/>
    </source>
</evidence>
<keyword evidence="3" id="KW-1185">Reference proteome</keyword>
<gene>
    <name evidence="2" type="ORF">SAMN04487928_11268</name>
</gene>
<proteinExistence type="predicted"/>
<reference evidence="3" key="1">
    <citation type="submission" date="2016-10" db="EMBL/GenBank/DDBJ databases">
        <authorList>
            <person name="Varghese N."/>
            <person name="Submissions S."/>
        </authorList>
    </citation>
    <scope>NUCLEOTIDE SEQUENCE [LARGE SCALE GENOMIC DNA]</scope>
    <source>
        <strain evidence="3">P18</strain>
    </source>
</reference>
<feature type="chain" id="PRO_5010374789" evidence="1">
    <location>
        <begin position="27"/>
        <end position="212"/>
    </location>
</feature>